<reference evidence="2" key="1">
    <citation type="submission" date="2020-03" db="EMBL/GenBank/DDBJ databases">
        <title>The deep terrestrial virosphere.</title>
        <authorList>
            <person name="Holmfeldt K."/>
            <person name="Nilsson E."/>
            <person name="Simone D."/>
            <person name="Lopez-Fernandez M."/>
            <person name="Wu X."/>
            <person name="de Brujin I."/>
            <person name="Lundin D."/>
            <person name="Andersson A."/>
            <person name="Bertilsson S."/>
            <person name="Dopson M."/>
        </authorList>
    </citation>
    <scope>NUCLEOTIDE SEQUENCE</scope>
    <source>
        <strain evidence="2">MM415B00582</strain>
    </source>
</reference>
<dbReference type="InterPro" id="IPR012337">
    <property type="entry name" value="RNaseH-like_sf"/>
</dbReference>
<evidence type="ECO:0000256" key="1">
    <source>
        <dbReference type="SAM" id="MobiDB-lite"/>
    </source>
</evidence>
<evidence type="ECO:0000313" key="2">
    <source>
        <dbReference type="EMBL" id="QJA63737.1"/>
    </source>
</evidence>
<evidence type="ECO:0008006" key="3">
    <source>
        <dbReference type="Google" id="ProtNLM"/>
    </source>
</evidence>
<gene>
    <name evidence="2" type="ORF">MM415B00582_0023</name>
</gene>
<dbReference type="AlphaFoldDB" id="A0A6M3J3J4"/>
<feature type="region of interest" description="Disordered" evidence="1">
    <location>
        <begin position="99"/>
        <end position="127"/>
    </location>
</feature>
<dbReference type="Gene3D" id="3.30.420.10">
    <property type="entry name" value="Ribonuclease H-like superfamily/Ribonuclease H"/>
    <property type="match status" value="1"/>
</dbReference>
<accession>A0A6M3J3J4</accession>
<protein>
    <recommendedName>
        <fullName evidence="3">Holliday junction resolvase RuvC</fullName>
    </recommendedName>
</protein>
<dbReference type="InterPro" id="IPR036397">
    <property type="entry name" value="RNaseH_sf"/>
</dbReference>
<sequence length="127" mass="14255">MKILAIDPGQTTGVLLMDTHTGSTLGAELRLWERLDALIQRTKPDVIVYEAFRLYPHLAKAQIGKSFPTVQVIGVIKYLANQACIPTVEQTAAMRKHVPKRPGITSPHVQSAYQHAETYRRRKEGHL</sequence>
<organism evidence="2">
    <name type="scientific">viral metagenome</name>
    <dbReference type="NCBI Taxonomy" id="1070528"/>
    <lineage>
        <taxon>unclassified sequences</taxon>
        <taxon>metagenomes</taxon>
        <taxon>organismal metagenomes</taxon>
    </lineage>
</organism>
<dbReference type="EMBL" id="MT141504">
    <property type="protein sequence ID" value="QJA63737.1"/>
    <property type="molecule type" value="Genomic_DNA"/>
</dbReference>
<name>A0A6M3J3J4_9ZZZZ</name>
<dbReference type="SUPFAM" id="SSF53098">
    <property type="entry name" value="Ribonuclease H-like"/>
    <property type="match status" value="1"/>
</dbReference>
<dbReference type="GO" id="GO:0003676">
    <property type="term" value="F:nucleic acid binding"/>
    <property type="evidence" value="ECO:0007669"/>
    <property type="project" value="InterPro"/>
</dbReference>
<proteinExistence type="predicted"/>